<evidence type="ECO:0000256" key="6">
    <source>
        <dbReference type="ARBA" id="ARBA00031828"/>
    </source>
</evidence>
<evidence type="ECO:0000256" key="8">
    <source>
        <dbReference type="PIRSR" id="PIRSR004682-1"/>
    </source>
</evidence>
<evidence type="ECO:0000256" key="4">
    <source>
        <dbReference type="ARBA" id="ARBA00022801"/>
    </source>
</evidence>
<gene>
    <name evidence="11" type="ORF">SAMN02745118_01052</name>
</gene>
<feature type="active site" description="Nucleophile" evidence="8">
    <location>
        <position position="8"/>
    </location>
</feature>
<dbReference type="NCBIfam" id="TIGR01662">
    <property type="entry name" value="HAD-SF-IIIA"/>
    <property type="match status" value="1"/>
</dbReference>
<dbReference type="InterPro" id="IPR006543">
    <property type="entry name" value="Histidinol-phos"/>
</dbReference>
<feature type="site" description="Stabilizes the phosphoryl group" evidence="9">
    <location>
        <position position="50"/>
    </location>
</feature>
<keyword evidence="5 7" id="KW-0119">Carbohydrate metabolism</keyword>
<keyword evidence="3 10" id="KW-0479">Metal-binding</keyword>
<keyword evidence="4 7" id="KW-0378">Hydrolase</keyword>
<organism evidence="11 12">
    <name type="scientific">Selenihalanaerobacter shriftii</name>
    <dbReference type="NCBI Taxonomy" id="142842"/>
    <lineage>
        <taxon>Bacteria</taxon>
        <taxon>Bacillati</taxon>
        <taxon>Bacillota</taxon>
        <taxon>Clostridia</taxon>
        <taxon>Halanaerobiales</taxon>
        <taxon>Halobacteroidaceae</taxon>
        <taxon>Selenihalanaerobacter</taxon>
    </lineage>
</organism>
<reference evidence="12" key="1">
    <citation type="submission" date="2017-02" db="EMBL/GenBank/DDBJ databases">
        <authorList>
            <person name="Varghese N."/>
            <person name="Submissions S."/>
        </authorList>
    </citation>
    <scope>NUCLEOTIDE SEQUENCE [LARGE SCALE GENOMIC DNA]</scope>
    <source>
        <strain evidence="12">ATCC BAA-73</strain>
    </source>
</reference>
<feature type="binding site" evidence="10">
    <location>
        <position position="125"/>
    </location>
    <ligand>
        <name>Mg(2+)</name>
        <dbReference type="ChEBI" id="CHEBI:18420"/>
    </ligand>
</feature>
<comment type="similarity">
    <text evidence="7">Belongs to the gmhB family.</text>
</comment>
<dbReference type="PIRSF" id="PIRSF004682">
    <property type="entry name" value="GmhB"/>
    <property type="match status" value="1"/>
</dbReference>
<comment type="cofactor">
    <cofactor evidence="10">
        <name>Mg(2+)</name>
        <dbReference type="ChEBI" id="CHEBI:18420"/>
    </cofactor>
</comment>
<sequence>MTKSVFLDRDGVINKYDKPVNKPEDLELFPWTSQAINQLNQAGYKVFIVTNQGGIESGYFTTTDLEKIHQNLVTTLKEDDAIIDDIEYCPHFKSNCKCRKPKPGMIFKLADKYNIDLKASFMVGDRNSDIIAGNKAKCQTIKLGEEYPAANYSVKNLAEAVSIIKSH</sequence>
<dbReference type="STRING" id="142842.SAMN02745118_01052"/>
<feature type="active site" description="Proton donor" evidence="8">
    <location>
        <position position="10"/>
    </location>
</feature>
<feature type="binding site" evidence="10">
    <location>
        <position position="89"/>
    </location>
    <ligand>
        <name>Zn(2+)</name>
        <dbReference type="ChEBI" id="CHEBI:29105"/>
    </ligand>
</feature>
<dbReference type="GO" id="GO:0016791">
    <property type="term" value="F:phosphatase activity"/>
    <property type="evidence" value="ECO:0007669"/>
    <property type="project" value="InterPro"/>
</dbReference>
<evidence type="ECO:0000256" key="9">
    <source>
        <dbReference type="PIRSR" id="PIRSR004682-3"/>
    </source>
</evidence>
<feature type="site" description="Contributes to substrate recognition" evidence="9">
    <location>
        <position position="99"/>
    </location>
</feature>
<evidence type="ECO:0000256" key="2">
    <source>
        <dbReference type="ARBA" id="ARBA00022490"/>
    </source>
</evidence>
<dbReference type="GO" id="GO:0046872">
    <property type="term" value="F:metal ion binding"/>
    <property type="evidence" value="ECO:0007669"/>
    <property type="project" value="UniProtKB-KW"/>
</dbReference>
<evidence type="ECO:0000256" key="3">
    <source>
        <dbReference type="ARBA" id="ARBA00022723"/>
    </source>
</evidence>
<evidence type="ECO:0000256" key="5">
    <source>
        <dbReference type="ARBA" id="ARBA00023277"/>
    </source>
</evidence>
<dbReference type="InterPro" id="IPR036412">
    <property type="entry name" value="HAD-like_sf"/>
</dbReference>
<dbReference type="CDD" id="cd07503">
    <property type="entry name" value="HAD_HisB-N"/>
    <property type="match status" value="1"/>
</dbReference>
<evidence type="ECO:0000256" key="1">
    <source>
        <dbReference type="ARBA" id="ARBA00004496"/>
    </source>
</evidence>
<dbReference type="PANTHER" id="PTHR42891">
    <property type="entry name" value="D-GLYCERO-BETA-D-MANNO-HEPTOSE-1,7-BISPHOSPHATE 7-PHOSPHATASE"/>
    <property type="match status" value="1"/>
</dbReference>
<feature type="binding site" evidence="10">
    <location>
        <position position="98"/>
    </location>
    <ligand>
        <name>Zn(2+)</name>
        <dbReference type="ChEBI" id="CHEBI:29105"/>
    </ligand>
</feature>
<dbReference type="GO" id="GO:0005737">
    <property type="term" value="C:cytoplasm"/>
    <property type="evidence" value="ECO:0007669"/>
    <property type="project" value="UniProtKB-SubCell"/>
</dbReference>
<dbReference type="EC" id="3.1.3.-" evidence="7"/>
<feature type="binding site" evidence="10">
    <location>
        <position position="10"/>
    </location>
    <ligand>
        <name>Mg(2+)</name>
        <dbReference type="ChEBI" id="CHEBI:18420"/>
    </ligand>
</feature>
<keyword evidence="10" id="KW-0862">Zinc</keyword>
<dbReference type="NCBIfam" id="TIGR01656">
    <property type="entry name" value="Histidinol-ppas"/>
    <property type="match status" value="1"/>
</dbReference>
<evidence type="ECO:0000313" key="12">
    <source>
        <dbReference type="Proteomes" id="UP000190625"/>
    </source>
</evidence>
<dbReference type="AlphaFoldDB" id="A0A1T4LA29"/>
<dbReference type="SUPFAM" id="SSF56784">
    <property type="entry name" value="HAD-like"/>
    <property type="match status" value="1"/>
</dbReference>
<evidence type="ECO:0000256" key="7">
    <source>
        <dbReference type="PIRNR" id="PIRNR004682"/>
    </source>
</evidence>
<dbReference type="RefSeq" id="WP_078809549.1">
    <property type="nucleotide sequence ID" value="NZ_FUWM01000008.1"/>
</dbReference>
<feature type="site" description="Stabilizes the phosphoryl group" evidence="9">
    <location>
        <position position="100"/>
    </location>
</feature>
<keyword evidence="2 7" id="KW-0963">Cytoplasm</keyword>
<protein>
    <recommendedName>
        <fullName evidence="6 7">D,D-heptose 1,7-bisphosphate phosphatase</fullName>
        <ecNumber evidence="7">3.1.3.-</ecNumber>
    </recommendedName>
</protein>
<dbReference type="Proteomes" id="UP000190625">
    <property type="component" value="Unassembled WGS sequence"/>
</dbReference>
<feature type="binding site" evidence="10">
    <location>
        <position position="96"/>
    </location>
    <ligand>
        <name>Zn(2+)</name>
        <dbReference type="ChEBI" id="CHEBI:29105"/>
    </ligand>
</feature>
<name>A0A1T4LA29_9FIRM</name>
<evidence type="ECO:0000256" key="10">
    <source>
        <dbReference type="PIRSR" id="PIRSR004682-4"/>
    </source>
</evidence>
<dbReference type="Pfam" id="PF13242">
    <property type="entry name" value="Hydrolase_like"/>
    <property type="match status" value="1"/>
</dbReference>
<dbReference type="PANTHER" id="PTHR42891:SF1">
    <property type="entry name" value="D-GLYCERO-BETA-D-MANNO-HEPTOSE-1,7-BISPHOSPHATE 7-PHOSPHATASE"/>
    <property type="match status" value="1"/>
</dbReference>
<dbReference type="EMBL" id="FUWM01000008">
    <property type="protein sequence ID" value="SJZ51357.1"/>
    <property type="molecule type" value="Genomic_DNA"/>
</dbReference>
<dbReference type="Gene3D" id="3.40.50.1000">
    <property type="entry name" value="HAD superfamily/HAD-like"/>
    <property type="match status" value="1"/>
</dbReference>
<dbReference type="InterPro" id="IPR023214">
    <property type="entry name" value="HAD_sf"/>
</dbReference>
<dbReference type="InterPro" id="IPR006549">
    <property type="entry name" value="HAD-SF_hydro_IIIA"/>
</dbReference>
<keyword evidence="12" id="KW-1185">Reference proteome</keyword>
<dbReference type="GO" id="GO:0005975">
    <property type="term" value="P:carbohydrate metabolic process"/>
    <property type="evidence" value="ECO:0007669"/>
    <property type="project" value="InterPro"/>
</dbReference>
<comment type="cofactor">
    <cofactor evidence="10">
        <name>Zn(2+)</name>
        <dbReference type="ChEBI" id="CHEBI:29105"/>
    </cofactor>
</comment>
<feature type="binding site" evidence="10">
    <location>
        <position position="8"/>
    </location>
    <ligand>
        <name>Mg(2+)</name>
        <dbReference type="ChEBI" id="CHEBI:18420"/>
    </ligand>
</feature>
<dbReference type="OrthoDB" id="9801899at2"/>
<comment type="subcellular location">
    <subcellularLocation>
        <location evidence="1 7">Cytoplasm</location>
    </subcellularLocation>
</comment>
<feature type="binding site" evidence="10">
    <location>
        <position position="91"/>
    </location>
    <ligand>
        <name>Zn(2+)</name>
        <dbReference type="ChEBI" id="CHEBI:29105"/>
    </ligand>
</feature>
<keyword evidence="10" id="KW-0460">Magnesium</keyword>
<proteinExistence type="inferred from homology"/>
<dbReference type="InterPro" id="IPR004446">
    <property type="entry name" value="Heptose_bisP_phosphatase"/>
</dbReference>
<evidence type="ECO:0000313" key="11">
    <source>
        <dbReference type="EMBL" id="SJZ51357.1"/>
    </source>
</evidence>
<accession>A0A1T4LA29</accession>